<name>A0A370H647_9NOCA</name>
<dbReference type="PANTHER" id="PTHR35335:SF1">
    <property type="entry name" value="UPF0716 PROTEIN FXSA"/>
    <property type="match status" value="1"/>
</dbReference>
<gene>
    <name evidence="2" type="ORF">DFR68_105439</name>
</gene>
<keyword evidence="3" id="KW-1185">Reference proteome</keyword>
<evidence type="ECO:0000256" key="1">
    <source>
        <dbReference type="SAM" id="Phobius"/>
    </source>
</evidence>
<reference evidence="2 3" key="1">
    <citation type="submission" date="2018-07" db="EMBL/GenBank/DDBJ databases">
        <title>Genomic Encyclopedia of Type Strains, Phase IV (KMG-IV): sequencing the most valuable type-strain genomes for metagenomic binning, comparative biology and taxonomic classification.</title>
        <authorList>
            <person name="Goeker M."/>
        </authorList>
    </citation>
    <scope>NUCLEOTIDE SEQUENCE [LARGE SCALE GENOMIC DNA]</scope>
    <source>
        <strain evidence="2 3">DSM 44952</strain>
    </source>
</reference>
<keyword evidence="1" id="KW-0812">Transmembrane</keyword>
<keyword evidence="1" id="KW-0472">Membrane</keyword>
<comment type="caution">
    <text evidence="2">The sequence shown here is derived from an EMBL/GenBank/DDBJ whole genome shotgun (WGS) entry which is preliminary data.</text>
</comment>
<dbReference type="STRING" id="1210089.GCA_001613165_03287"/>
<dbReference type="InterPro" id="IPR007313">
    <property type="entry name" value="FxsA"/>
</dbReference>
<protein>
    <submittedName>
        <fullName evidence="2">UPF0716 protein FxsA</fullName>
    </submittedName>
</protein>
<feature type="transmembrane region" description="Helical" evidence="1">
    <location>
        <begin position="26"/>
        <end position="44"/>
    </location>
</feature>
<organism evidence="2 3">
    <name type="scientific">Nocardia mexicana</name>
    <dbReference type="NCBI Taxonomy" id="279262"/>
    <lineage>
        <taxon>Bacteria</taxon>
        <taxon>Bacillati</taxon>
        <taxon>Actinomycetota</taxon>
        <taxon>Actinomycetes</taxon>
        <taxon>Mycobacteriales</taxon>
        <taxon>Nocardiaceae</taxon>
        <taxon>Nocardia</taxon>
    </lineage>
</organism>
<evidence type="ECO:0000313" key="3">
    <source>
        <dbReference type="Proteomes" id="UP000255355"/>
    </source>
</evidence>
<evidence type="ECO:0000313" key="2">
    <source>
        <dbReference type="EMBL" id="RDI50962.1"/>
    </source>
</evidence>
<proteinExistence type="predicted"/>
<accession>A0A370H647</accession>
<dbReference type="GO" id="GO:0016020">
    <property type="term" value="C:membrane"/>
    <property type="evidence" value="ECO:0007669"/>
    <property type="project" value="InterPro"/>
</dbReference>
<dbReference type="NCBIfam" id="NF008528">
    <property type="entry name" value="PRK11463.1-2"/>
    <property type="match status" value="1"/>
</dbReference>
<dbReference type="RefSeq" id="WP_068020340.1">
    <property type="nucleotide sequence ID" value="NZ_QQAZ01000005.1"/>
</dbReference>
<dbReference type="OrthoDB" id="4559973at2"/>
<dbReference type="Pfam" id="PF04186">
    <property type="entry name" value="FxsA"/>
    <property type="match status" value="1"/>
</dbReference>
<dbReference type="AlphaFoldDB" id="A0A370H647"/>
<keyword evidence="1" id="KW-1133">Transmembrane helix</keyword>
<dbReference type="PANTHER" id="PTHR35335">
    <property type="entry name" value="UPF0716 PROTEIN FXSA"/>
    <property type="match status" value="1"/>
</dbReference>
<sequence length="160" mass="16806">MPALLFALYLVVEIAALVVVGHLIGAVATILLLIAGSGLGLILVRSQGRRVFDQFRRARLGEVAPGTAVADGALVALGGVLMFVPGLVTSLFGLLLLLPTRALLRPVVSAFATRRIDRLSMATGYHGVVVEPSGDVVDGVVVQEYYDDGQGNSRPMLDGR</sequence>
<dbReference type="EMBL" id="QQAZ01000005">
    <property type="protein sequence ID" value="RDI50962.1"/>
    <property type="molecule type" value="Genomic_DNA"/>
</dbReference>
<dbReference type="Proteomes" id="UP000255355">
    <property type="component" value="Unassembled WGS sequence"/>
</dbReference>